<dbReference type="Proteomes" id="UP000076727">
    <property type="component" value="Unassembled WGS sequence"/>
</dbReference>
<name>A0A165NWZ5_9APHY</name>
<evidence type="ECO:0000313" key="1">
    <source>
        <dbReference type="EMBL" id="KZT67484.1"/>
    </source>
</evidence>
<keyword evidence="2" id="KW-1185">Reference proteome</keyword>
<organism evidence="1 2">
    <name type="scientific">Daedalea quercina L-15889</name>
    <dbReference type="NCBI Taxonomy" id="1314783"/>
    <lineage>
        <taxon>Eukaryota</taxon>
        <taxon>Fungi</taxon>
        <taxon>Dikarya</taxon>
        <taxon>Basidiomycota</taxon>
        <taxon>Agaricomycotina</taxon>
        <taxon>Agaricomycetes</taxon>
        <taxon>Polyporales</taxon>
        <taxon>Fomitopsis</taxon>
    </lineage>
</organism>
<reference evidence="1 2" key="1">
    <citation type="journal article" date="2016" name="Mol. Biol. Evol.">
        <title>Comparative Genomics of Early-Diverging Mushroom-Forming Fungi Provides Insights into the Origins of Lignocellulose Decay Capabilities.</title>
        <authorList>
            <person name="Nagy L.G."/>
            <person name="Riley R."/>
            <person name="Tritt A."/>
            <person name="Adam C."/>
            <person name="Daum C."/>
            <person name="Floudas D."/>
            <person name="Sun H."/>
            <person name="Yadav J.S."/>
            <person name="Pangilinan J."/>
            <person name="Larsson K.H."/>
            <person name="Matsuura K."/>
            <person name="Barry K."/>
            <person name="Labutti K."/>
            <person name="Kuo R."/>
            <person name="Ohm R.A."/>
            <person name="Bhattacharya S.S."/>
            <person name="Shirouzu T."/>
            <person name="Yoshinaga Y."/>
            <person name="Martin F.M."/>
            <person name="Grigoriev I.V."/>
            <person name="Hibbett D.S."/>
        </authorList>
    </citation>
    <scope>NUCLEOTIDE SEQUENCE [LARGE SCALE GENOMIC DNA]</scope>
    <source>
        <strain evidence="1 2">L-15889</strain>
    </source>
</reference>
<gene>
    <name evidence="1" type="ORF">DAEQUDRAFT_812869</name>
</gene>
<protein>
    <submittedName>
        <fullName evidence="1">Uncharacterized protein</fullName>
    </submittedName>
</protein>
<accession>A0A165NWZ5</accession>
<dbReference type="EMBL" id="KV429076">
    <property type="protein sequence ID" value="KZT67484.1"/>
    <property type="molecule type" value="Genomic_DNA"/>
</dbReference>
<sequence>MTTSATHYPDLPVPHVALSYIQSEDDPQPDLPRLFLPKTAASTDEEIGEAYGVAPFERLPRILIPVNLEPGDLEPPMFHYGWRPNTRKMLAYAQAHGIMVIHPPKDNDVLITAYFGESHSSGSEFVDAELGQDEDNIHGDEHSNIGPSMTADSSEWEGVWPEYDGLNPLDVDHLSTLTHVLEKMLNDFKDEEGDAGPWNELFITIAVTLPYGDDGLNHVVTVFTNSDLTCPGQRLPTPEEMKRLGEALPKTLVILYVLKTLMFA</sequence>
<dbReference type="AlphaFoldDB" id="A0A165NWZ5"/>
<evidence type="ECO:0000313" key="2">
    <source>
        <dbReference type="Proteomes" id="UP000076727"/>
    </source>
</evidence>
<proteinExistence type="predicted"/>
<dbReference type="OrthoDB" id="2784540at2759"/>